<comment type="caution">
    <text evidence="1">The sequence shown here is derived from an EMBL/GenBank/DDBJ whole genome shotgun (WGS) entry which is preliminary data.</text>
</comment>
<accession>A0A0L0NWT4</accession>
<dbReference type="Proteomes" id="UP000037122">
    <property type="component" value="Unassembled WGS sequence"/>
</dbReference>
<sequence length="118" mass="13348">MHGLQTGRRKLSNRLVIHGLHTRRAMVAPRKKKKKRKRQLRLCAGTILPNMRYQGREKERFPREGLKEAVFPAGPAQGPHLPLRDREGFEVFPVSLPASTVAILHTPFTLLIASPLSI</sequence>
<protein>
    <submittedName>
        <fullName evidence="1">Uncharacterized protein</fullName>
    </submittedName>
</protein>
<evidence type="ECO:0000313" key="1">
    <source>
        <dbReference type="EMBL" id="KND98642.1"/>
    </source>
</evidence>
<name>A0A0L0NWT4_CANAR</name>
<dbReference type="AlphaFoldDB" id="A0A0L0NWT4"/>
<proteinExistence type="predicted"/>
<reference evidence="2" key="1">
    <citation type="journal article" date="2015" name="BMC Genomics">
        <title>Draft genome of a commonly misdiagnosed multidrug resistant pathogen Candida auris.</title>
        <authorList>
            <person name="Chatterjee S."/>
            <person name="Alampalli S.V."/>
            <person name="Nageshan R.K."/>
            <person name="Chettiar S.T."/>
            <person name="Joshi S."/>
            <person name="Tatu U.S."/>
        </authorList>
    </citation>
    <scope>NUCLEOTIDE SEQUENCE [LARGE SCALE GENOMIC DNA]</scope>
    <source>
        <strain evidence="2">6684</strain>
    </source>
</reference>
<gene>
    <name evidence="1" type="ORF">QG37_04543</name>
</gene>
<dbReference type="EMBL" id="LGST01000031">
    <property type="protein sequence ID" value="KND98642.1"/>
    <property type="molecule type" value="Genomic_DNA"/>
</dbReference>
<dbReference type="VEuPathDB" id="FungiDB:QG37_04543"/>
<organism evidence="1 2">
    <name type="scientific">Candidozyma auris</name>
    <name type="common">Yeast</name>
    <name type="synonym">Candida auris</name>
    <dbReference type="NCBI Taxonomy" id="498019"/>
    <lineage>
        <taxon>Eukaryota</taxon>
        <taxon>Fungi</taxon>
        <taxon>Dikarya</taxon>
        <taxon>Ascomycota</taxon>
        <taxon>Saccharomycotina</taxon>
        <taxon>Pichiomycetes</taxon>
        <taxon>Metschnikowiaceae</taxon>
        <taxon>Candidozyma</taxon>
    </lineage>
</organism>
<evidence type="ECO:0000313" key="2">
    <source>
        <dbReference type="Proteomes" id="UP000037122"/>
    </source>
</evidence>